<evidence type="ECO:0000256" key="2">
    <source>
        <dbReference type="SAM" id="MobiDB-lite"/>
    </source>
</evidence>
<reference evidence="4 5" key="1">
    <citation type="submission" date="2024-11" db="EMBL/GenBank/DDBJ databases">
        <title>Chromosome-level genome assembly of the freshwater bivalve Anodonta woodiana.</title>
        <authorList>
            <person name="Chen X."/>
        </authorList>
    </citation>
    <scope>NUCLEOTIDE SEQUENCE [LARGE SCALE GENOMIC DNA]</scope>
    <source>
        <strain evidence="4">MN2024</strain>
        <tissue evidence="4">Gills</tissue>
    </source>
</reference>
<dbReference type="AlphaFoldDB" id="A0ABD3VY85"/>
<dbReference type="Pfam" id="PF00017">
    <property type="entry name" value="SH2"/>
    <property type="match status" value="1"/>
</dbReference>
<feature type="non-terminal residue" evidence="4">
    <location>
        <position position="506"/>
    </location>
</feature>
<dbReference type="InterPro" id="IPR036860">
    <property type="entry name" value="SH2_dom_sf"/>
</dbReference>
<dbReference type="Proteomes" id="UP001634394">
    <property type="component" value="Unassembled WGS sequence"/>
</dbReference>
<sequence length="506" mass="56861">MDLAMLFDSSCSESLTGFNHVVLIALVVKAFMDLAMLFDSSCSESLTGFNHVVLIALAVKAFMDLAMLFDSSCSESLYGFNHIHRFYRDPKQSGTPSWFVSGCSRDFAEKILTNARQFGMGNTLLRESTTHMSTGSYVITKRVDRAGSCEFDHYEVTRVAEGYKLNVENDHQPMRCLSEVMDYFIQTAGPTTKLLNNNNLQMLGLEAPDYQRMIPRSSQTLENYEEPALKPSQSRTFSAVTYEQESRNYQKSNIGQPVVVSGNKTFSGSSLRNTTTMRELAYRADVAVGLDNLNKVIEGFETPSNEYYNERDLFEKAKREQEERDRAKNSMLPPPSPCSSKDKHPTNLDVPYQPAPPLPRQMDQAVPPPPPPISSLEKLTHSSTTSSTSEPNRKSLLLKSSEILPIQELKSVLKNRAASVTDESIRQDHALPSTLNSQRFQQTNILRKTHGPVQQHNLGQVQSQGQSEEPVESGVETQLPHSFASIRRRFNEPTRVITNQTFRPEI</sequence>
<feature type="compositionally biased region" description="Polar residues" evidence="2">
    <location>
        <begin position="457"/>
        <end position="467"/>
    </location>
</feature>
<gene>
    <name evidence="4" type="ORF">ACJMK2_043862</name>
</gene>
<proteinExistence type="predicted"/>
<organism evidence="4 5">
    <name type="scientific">Sinanodonta woodiana</name>
    <name type="common">Chinese pond mussel</name>
    <name type="synonym">Anodonta woodiana</name>
    <dbReference type="NCBI Taxonomy" id="1069815"/>
    <lineage>
        <taxon>Eukaryota</taxon>
        <taxon>Metazoa</taxon>
        <taxon>Spiralia</taxon>
        <taxon>Lophotrochozoa</taxon>
        <taxon>Mollusca</taxon>
        <taxon>Bivalvia</taxon>
        <taxon>Autobranchia</taxon>
        <taxon>Heteroconchia</taxon>
        <taxon>Palaeoheterodonta</taxon>
        <taxon>Unionida</taxon>
        <taxon>Unionoidea</taxon>
        <taxon>Unionidae</taxon>
        <taxon>Unioninae</taxon>
        <taxon>Sinanodonta</taxon>
    </lineage>
</organism>
<dbReference type="EMBL" id="JBJQND010000009">
    <property type="protein sequence ID" value="KAL3866574.1"/>
    <property type="molecule type" value="Genomic_DNA"/>
</dbReference>
<keyword evidence="5" id="KW-1185">Reference proteome</keyword>
<feature type="region of interest" description="Disordered" evidence="2">
    <location>
        <begin position="457"/>
        <end position="479"/>
    </location>
</feature>
<evidence type="ECO:0000313" key="5">
    <source>
        <dbReference type="Proteomes" id="UP001634394"/>
    </source>
</evidence>
<dbReference type="Gene3D" id="3.30.505.10">
    <property type="entry name" value="SH2 domain"/>
    <property type="match status" value="1"/>
</dbReference>
<dbReference type="InterPro" id="IPR000980">
    <property type="entry name" value="SH2"/>
</dbReference>
<evidence type="ECO:0000259" key="3">
    <source>
        <dbReference type="PROSITE" id="PS50001"/>
    </source>
</evidence>
<feature type="domain" description="SH2" evidence="3">
    <location>
        <begin position="98"/>
        <end position="209"/>
    </location>
</feature>
<feature type="compositionally biased region" description="Low complexity" evidence="2">
    <location>
        <begin position="374"/>
        <end position="390"/>
    </location>
</feature>
<dbReference type="SUPFAM" id="SSF55550">
    <property type="entry name" value="SH2 domain"/>
    <property type="match status" value="1"/>
</dbReference>
<feature type="region of interest" description="Disordered" evidence="2">
    <location>
        <begin position="318"/>
        <end position="394"/>
    </location>
</feature>
<dbReference type="PROSITE" id="PS50001">
    <property type="entry name" value="SH2"/>
    <property type="match status" value="1"/>
</dbReference>
<protein>
    <recommendedName>
        <fullName evidence="3">SH2 domain-containing protein</fullName>
    </recommendedName>
</protein>
<evidence type="ECO:0000313" key="4">
    <source>
        <dbReference type="EMBL" id="KAL3866574.1"/>
    </source>
</evidence>
<comment type="caution">
    <text evidence="4">The sequence shown here is derived from an EMBL/GenBank/DDBJ whole genome shotgun (WGS) entry which is preliminary data.</text>
</comment>
<evidence type="ECO:0000256" key="1">
    <source>
        <dbReference type="PROSITE-ProRule" id="PRU00191"/>
    </source>
</evidence>
<name>A0ABD3VY85_SINWO</name>
<feature type="compositionally biased region" description="Basic and acidic residues" evidence="2">
    <location>
        <begin position="318"/>
        <end position="328"/>
    </location>
</feature>
<accession>A0ABD3VY85</accession>
<keyword evidence="1" id="KW-0727">SH2 domain</keyword>